<dbReference type="InterPro" id="IPR002156">
    <property type="entry name" value="RNaseH_domain"/>
</dbReference>
<protein>
    <recommendedName>
        <fullName evidence="1">RNase H type-1 domain-containing protein</fullName>
    </recommendedName>
</protein>
<dbReference type="InterPro" id="IPR036397">
    <property type="entry name" value="RNaseH_sf"/>
</dbReference>
<evidence type="ECO:0000313" key="2">
    <source>
        <dbReference type="EMBL" id="GBN95358.1"/>
    </source>
</evidence>
<dbReference type="Gene3D" id="3.30.420.10">
    <property type="entry name" value="Ribonuclease H-like superfamily/Ribonuclease H"/>
    <property type="match status" value="1"/>
</dbReference>
<evidence type="ECO:0000259" key="1">
    <source>
        <dbReference type="Pfam" id="PF00075"/>
    </source>
</evidence>
<organism evidence="2 3">
    <name type="scientific">Araneus ventricosus</name>
    <name type="common">Orbweaver spider</name>
    <name type="synonym">Epeira ventricosa</name>
    <dbReference type="NCBI Taxonomy" id="182803"/>
    <lineage>
        <taxon>Eukaryota</taxon>
        <taxon>Metazoa</taxon>
        <taxon>Ecdysozoa</taxon>
        <taxon>Arthropoda</taxon>
        <taxon>Chelicerata</taxon>
        <taxon>Arachnida</taxon>
        <taxon>Araneae</taxon>
        <taxon>Araneomorphae</taxon>
        <taxon>Entelegynae</taxon>
        <taxon>Araneoidea</taxon>
        <taxon>Araneidae</taxon>
        <taxon>Araneus</taxon>
    </lineage>
</organism>
<gene>
    <name evidence="2" type="ORF">AVEN_107686_1</name>
</gene>
<name>A0A4Y2T420_ARAVE</name>
<evidence type="ECO:0000313" key="3">
    <source>
        <dbReference type="Proteomes" id="UP000499080"/>
    </source>
</evidence>
<dbReference type="EMBL" id="BGPR01025993">
    <property type="protein sequence ID" value="GBN95358.1"/>
    <property type="molecule type" value="Genomic_DNA"/>
</dbReference>
<comment type="caution">
    <text evidence="2">The sequence shown here is derived from an EMBL/GenBank/DDBJ whole genome shotgun (WGS) entry which is preliminary data.</text>
</comment>
<dbReference type="SUPFAM" id="SSF53098">
    <property type="entry name" value="Ribonuclease H-like"/>
    <property type="match status" value="1"/>
</dbReference>
<dbReference type="AlphaFoldDB" id="A0A4Y2T420"/>
<dbReference type="PANTHER" id="PTHR46114">
    <property type="entry name" value="APPLE DOMAIN-CONTAINING PROTEIN"/>
    <property type="match status" value="1"/>
</dbReference>
<dbReference type="InterPro" id="IPR012337">
    <property type="entry name" value="RNaseH-like_sf"/>
</dbReference>
<dbReference type="Proteomes" id="UP000499080">
    <property type="component" value="Unassembled WGS sequence"/>
</dbReference>
<dbReference type="GO" id="GO:0003676">
    <property type="term" value="F:nucleic acid binding"/>
    <property type="evidence" value="ECO:0007669"/>
    <property type="project" value="InterPro"/>
</dbReference>
<sequence>MSLEIHFLNCRLAFFPENIGSVRDEQGERFHQDISTMEKRYQGQWSSSDVSTRSIFFFVVKKDISQEGHSVGLFWVKAHTGNSGNETADHFAKPATIMGEELNIPAPYSYLERRISYFKLE</sequence>
<accession>A0A4Y2T420</accession>
<feature type="domain" description="RNase H type-1" evidence="1">
    <location>
        <begin position="32"/>
        <end position="95"/>
    </location>
</feature>
<dbReference type="GO" id="GO:0004523">
    <property type="term" value="F:RNA-DNA hybrid ribonuclease activity"/>
    <property type="evidence" value="ECO:0007669"/>
    <property type="project" value="InterPro"/>
</dbReference>
<dbReference type="PANTHER" id="PTHR46114:SF1">
    <property type="entry name" value="ZAD DOMAIN-CONTAINING PROTEIN"/>
    <property type="match status" value="1"/>
</dbReference>
<dbReference type="Pfam" id="PF00075">
    <property type="entry name" value="RNase_H"/>
    <property type="match status" value="1"/>
</dbReference>
<reference evidence="2 3" key="1">
    <citation type="journal article" date="2019" name="Sci. Rep.">
        <title>Orb-weaving spider Araneus ventricosus genome elucidates the spidroin gene catalogue.</title>
        <authorList>
            <person name="Kono N."/>
            <person name="Nakamura H."/>
            <person name="Ohtoshi R."/>
            <person name="Moran D.A.P."/>
            <person name="Shinohara A."/>
            <person name="Yoshida Y."/>
            <person name="Fujiwara M."/>
            <person name="Mori M."/>
            <person name="Tomita M."/>
            <person name="Arakawa K."/>
        </authorList>
    </citation>
    <scope>NUCLEOTIDE SEQUENCE [LARGE SCALE GENOMIC DNA]</scope>
</reference>
<dbReference type="OrthoDB" id="6469556at2759"/>
<proteinExistence type="predicted"/>
<keyword evidence="3" id="KW-1185">Reference proteome</keyword>